<dbReference type="SUPFAM" id="SSF52972">
    <property type="entry name" value="ITPase-like"/>
    <property type="match status" value="1"/>
</dbReference>
<dbReference type="GO" id="GO:0005737">
    <property type="term" value="C:cytoplasm"/>
    <property type="evidence" value="ECO:0007669"/>
    <property type="project" value="TreeGrafter"/>
</dbReference>
<evidence type="ECO:0000256" key="1">
    <source>
        <dbReference type="ARBA" id="ARBA00008023"/>
    </source>
</evidence>
<dbReference type="EMBL" id="LCMI01000008">
    <property type="protein sequence ID" value="KKU32709.1"/>
    <property type="molecule type" value="Genomic_DNA"/>
</dbReference>
<dbReference type="InterPro" id="IPR002637">
    <property type="entry name" value="RdgB/HAM1"/>
</dbReference>
<dbReference type="Pfam" id="PF01725">
    <property type="entry name" value="Ham1p_like"/>
    <property type="match status" value="1"/>
</dbReference>
<dbReference type="AlphaFoldDB" id="A0A0G1PIT0"/>
<reference evidence="3 4" key="1">
    <citation type="journal article" date="2015" name="Nature">
        <title>rRNA introns, odd ribosomes, and small enigmatic genomes across a large radiation of phyla.</title>
        <authorList>
            <person name="Brown C.T."/>
            <person name="Hug L.A."/>
            <person name="Thomas B.C."/>
            <person name="Sharon I."/>
            <person name="Castelle C.J."/>
            <person name="Singh A."/>
            <person name="Wilkins M.J."/>
            <person name="Williams K.H."/>
            <person name="Banfield J.F."/>
        </authorList>
    </citation>
    <scope>NUCLEOTIDE SEQUENCE [LARGE SCALE GENOMIC DNA]</scope>
</reference>
<comment type="similarity">
    <text evidence="1">Belongs to the HAM1 NTPase family.</text>
</comment>
<gene>
    <name evidence="3" type="ORF">UX47_C0008G0066</name>
</gene>
<name>A0A0G1PIT0_9BACT</name>
<dbReference type="GO" id="GO:0009143">
    <property type="term" value="P:nucleoside triphosphate catabolic process"/>
    <property type="evidence" value="ECO:0007669"/>
    <property type="project" value="InterPro"/>
</dbReference>
<dbReference type="InterPro" id="IPR029001">
    <property type="entry name" value="ITPase-like_fam"/>
</dbReference>
<evidence type="ECO:0000313" key="3">
    <source>
        <dbReference type="EMBL" id="KKU32709.1"/>
    </source>
</evidence>
<sequence length="195" mass="22181">MKTITFVTGNETKLRHAREAMRGFDVDIVGKKLDILEPREEDPEIVVREKALQAAKIVNLPLMVEDSGIFIRALGGFPKNFVHFAIESIGIEGIMKLMVEIKDRHAEFRQSLAYIEPGMADPIIFSYVDGSYTIADKIWEPEFGDTDDFNKILIPPGETKPLSSFSPEWLAERDTKANEDTIHYRKLAKWLSSRP</sequence>
<organism evidence="3 4">
    <name type="scientific">Candidatus Collierbacteria bacterium GW2011_GWA2_46_26</name>
    <dbReference type="NCBI Taxonomy" id="1618381"/>
    <lineage>
        <taxon>Bacteria</taxon>
        <taxon>Candidatus Collieribacteriota</taxon>
    </lineage>
</organism>
<dbReference type="Proteomes" id="UP000034794">
    <property type="component" value="Unassembled WGS sequence"/>
</dbReference>
<comment type="caution">
    <text evidence="3">The sequence shown here is derived from an EMBL/GenBank/DDBJ whole genome shotgun (WGS) entry which is preliminary data.</text>
</comment>
<proteinExistence type="inferred from homology"/>
<evidence type="ECO:0000313" key="4">
    <source>
        <dbReference type="Proteomes" id="UP000034794"/>
    </source>
</evidence>
<protein>
    <submittedName>
        <fullName evidence="3">Deoxyribonucleotide triphosphate pyrophosphatase</fullName>
    </submittedName>
</protein>
<evidence type="ECO:0000256" key="2">
    <source>
        <dbReference type="ARBA" id="ARBA00022801"/>
    </source>
</evidence>
<dbReference type="PANTHER" id="PTHR11067">
    <property type="entry name" value="INOSINE TRIPHOSPHATE PYROPHOSPHATASE/HAM1 PROTEIN"/>
    <property type="match status" value="1"/>
</dbReference>
<dbReference type="GO" id="GO:0047429">
    <property type="term" value="F:nucleoside triphosphate diphosphatase activity"/>
    <property type="evidence" value="ECO:0007669"/>
    <property type="project" value="InterPro"/>
</dbReference>
<keyword evidence="2" id="KW-0378">Hydrolase</keyword>
<dbReference type="PANTHER" id="PTHR11067:SF9">
    <property type="entry name" value="INOSINE TRIPHOSPHATE PYROPHOSPHATASE"/>
    <property type="match status" value="1"/>
</dbReference>
<accession>A0A0G1PIT0</accession>
<dbReference type="Gene3D" id="3.90.950.10">
    <property type="match status" value="1"/>
</dbReference>